<evidence type="ECO:0000256" key="1">
    <source>
        <dbReference type="ARBA" id="ARBA00004123"/>
    </source>
</evidence>
<keyword evidence="4 7" id="KW-0863">Zinc-finger</keyword>
<feature type="compositionally biased region" description="Basic and acidic residues" evidence="8">
    <location>
        <begin position="122"/>
        <end position="135"/>
    </location>
</feature>
<dbReference type="InterPro" id="IPR036236">
    <property type="entry name" value="Znf_C2H2_sf"/>
</dbReference>
<comment type="caution">
    <text evidence="10">The sequence shown here is derived from an EMBL/GenBank/DDBJ whole genome shotgun (WGS) entry which is preliminary data.</text>
</comment>
<feature type="domain" description="C2H2-type" evidence="9">
    <location>
        <begin position="152"/>
        <end position="171"/>
    </location>
</feature>
<dbReference type="FunFam" id="3.30.160.60:FF:000690">
    <property type="entry name" value="Zinc finger protein 354C"/>
    <property type="match status" value="1"/>
</dbReference>
<keyword evidence="3" id="KW-0677">Repeat</keyword>
<dbReference type="InterPro" id="IPR013087">
    <property type="entry name" value="Znf_C2H2_type"/>
</dbReference>
<evidence type="ECO:0000256" key="2">
    <source>
        <dbReference type="ARBA" id="ARBA00022723"/>
    </source>
</evidence>
<protein>
    <recommendedName>
        <fullName evidence="9">C2H2-type domain-containing protein</fullName>
    </recommendedName>
</protein>
<dbReference type="AlphaFoldDB" id="A0AAW0N3Q8"/>
<dbReference type="GO" id="GO:0005634">
    <property type="term" value="C:nucleus"/>
    <property type="evidence" value="ECO:0007669"/>
    <property type="project" value="UniProtKB-SubCell"/>
</dbReference>
<dbReference type="SUPFAM" id="SSF57667">
    <property type="entry name" value="beta-beta-alpha zinc fingers"/>
    <property type="match status" value="1"/>
</dbReference>
<accession>A0AAW0N3Q8</accession>
<sequence length="240" mass="26525">MSSSKQMMHQLSSFVQQKLLLAAEEILGQVEKALDQDQGTEPDFPSNISATVQSCIDFTEENQPAAAPATQEALDSVEEAGNSQLEKDFAPYSDASNGEVENEARPPRNLKKTVSEQPSAKPGEHPHCCDVRGRGNSDLQKHKRTHTGEKPYSCDKCEKAFSRNANLKRHKCKPKEEATRSDGAAAEDDPDRKTEAEFSFCVLCGRQSNFNTHLKHLQEVKPVICEVCGPLPKTPEMKLT</sequence>
<dbReference type="PANTHER" id="PTHR16515:SF49">
    <property type="entry name" value="GASTRULA ZINC FINGER PROTEIN XLCGF49.1-LIKE-RELATED"/>
    <property type="match status" value="1"/>
</dbReference>
<dbReference type="InterPro" id="IPR050331">
    <property type="entry name" value="Zinc_finger"/>
</dbReference>
<dbReference type="Gene3D" id="3.30.160.60">
    <property type="entry name" value="Classic Zinc Finger"/>
    <property type="match status" value="2"/>
</dbReference>
<evidence type="ECO:0000256" key="7">
    <source>
        <dbReference type="PROSITE-ProRule" id="PRU00042"/>
    </source>
</evidence>
<feature type="region of interest" description="Disordered" evidence="8">
    <location>
        <begin position="33"/>
        <end position="151"/>
    </location>
</feature>
<comment type="subcellular location">
    <subcellularLocation>
        <location evidence="1">Nucleus</location>
    </subcellularLocation>
</comment>
<evidence type="ECO:0000256" key="8">
    <source>
        <dbReference type="SAM" id="MobiDB-lite"/>
    </source>
</evidence>
<evidence type="ECO:0000256" key="3">
    <source>
        <dbReference type="ARBA" id="ARBA00022737"/>
    </source>
</evidence>
<name>A0AAW0N3Q8_9GOBI</name>
<evidence type="ECO:0000256" key="6">
    <source>
        <dbReference type="ARBA" id="ARBA00023242"/>
    </source>
</evidence>
<feature type="region of interest" description="Disordered" evidence="8">
    <location>
        <begin position="168"/>
        <end position="191"/>
    </location>
</feature>
<dbReference type="GO" id="GO:0010468">
    <property type="term" value="P:regulation of gene expression"/>
    <property type="evidence" value="ECO:0007669"/>
    <property type="project" value="TreeGrafter"/>
</dbReference>
<gene>
    <name evidence="10" type="ORF">WMY93_028053</name>
</gene>
<proteinExistence type="predicted"/>
<evidence type="ECO:0000256" key="5">
    <source>
        <dbReference type="ARBA" id="ARBA00022833"/>
    </source>
</evidence>
<evidence type="ECO:0000256" key="4">
    <source>
        <dbReference type="ARBA" id="ARBA00022771"/>
    </source>
</evidence>
<dbReference type="PROSITE" id="PS50157">
    <property type="entry name" value="ZINC_FINGER_C2H2_2"/>
    <property type="match status" value="2"/>
</dbReference>
<dbReference type="PANTHER" id="PTHR16515">
    <property type="entry name" value="PR DOMAIN ZINC FINGER PROTEIN"/>
    <property type="match status" value="1"/>
</dbReference>
<keyword evidence="5" id="KW-0862">Zinc</keyword>
<keyword evidence="6" id="KW-0539">Nucleus</keyword>
<reference evidence="11" key="1">
    <citation type="submission" date="2024-04" db="EMBL/GenBank/DDBJ databases">
        <title>Salinicola lusitanus LLJ914,a marine bacterium isolated from the Okinawa Trough.</title>
        <authorList>
            <person name="Li J."/>
        </authorList>
    </citation>
    <scope>NUCLEOTIDE SEQUENCE [LARGE SCALE GENOMIC DNA]</scope>
</reference>
<evidence type="ECO:0000313" key="10">
    <source>
        <dbReference type="EMBL" id="KAK7884930.1"/>
    </source>
</evidence>
<feature type="domain" description="C2H2-type" evidence="9">
    <location>
        <begin position="129"/>
        <end position="151"/>
    </location>
</feature>
<evidence type="ECO:0000313" key="11">
    <source>
        <dbReference type="Proteomes" id="UP001460270"/>
    </source>
</evidence>
<keyword evidence="11" id="KW-1185">Reference proteome</keyword>
<dbReference type="EMBL" id="JBBPFD010000020">
    <property type="protein sequence ID" value="KAK7884930.1"/>
    <property type="molecule type" value="Genomic_DNA"/>
</dbReference>
<dbReference type="Proteomes" id="UP001460270">
    <property type="component" value="Unassembled WGS sequence"/>
</dbReference>
<evidence type="ECO:0000259" key="9">
    <source>
        <dbReference type="PROSITE" id="PS50157"/>
    </source>
</evidence>
<keyword evidence="2" id="KW-0479">Metal-binding</keyword>
<organism evidence="10 11">
    <name type="scientific">Mugilogobius chulae</name>
    <name type="common">yellowstripe goby</name>
    <dbReference type="NCBI Taxonomy" id="88201"/>
    <lineage>
        <taxon>Eukaryota</taxon>
        <taxon>Metazoa</taxon>
        <taxon>Chordata</taxon>
        <taxon>Craniata</taxon>
        <taxon>Vertebrata</taxon>
        <taxon>Euteleostomi</taxon>
        <taxon>Actinopterygii</taxon>
        <taxon>Neopterygii</taxon>
        <taxon>Teleostei</taxon>
        <taxon>Neoteleostei</taxon>
        <taxon>Acanthomorphata</taxon>
        <taxon>Gobiaria</taxon>
        <taxon>Gobiiformes</taxon>
        <taxon>Gobioidei</taxon>
        <taxon>Gobiidae</taxon>
        <taxon>Gobionellinae</taxon>
        <taxon>Mugilogobius</taxon>
    </lineage>
</organism>
<dbReference type="GO" id="GO:0008270">
    <property type="term" value="F:zinc ion binding"/>
    <property type="evidence" value="ECO:0007669"/>
    <property type="project" value="UniProtKB-KW"/>
</dbReference>
<feature type="compositionally biased region" description="Polar residues" evidence="8">
    <location>
        <begin position="46"/>
        <end position="56"/>
    </location>
</feature>